<evidence type="ECO:0000313" key="1">
    <source>
        <dbReference type="EMBL" id="KAL3816547.1"/>
    </source>
</evidence>
<proteinExistence type="predicted"/>
<evidence type="ECO:0008006" key="3">
    <source>
        <dbReference type="Google" id="ProtNLM"/>
    </source>
</evidence>
<dbReference type="Proteomes" id="UP001530377">
    <property type="component" value="Unassembled WGS sequence"/>
</dbReference>
<protein>
    <recommendedName>
        <fullName evidence="3">N-acetyltransferase domain-containing protein</fullName>
    </recommendedName>
</protein>
<accession>A0ABD3RWI9</accession>
<comment type="caution">
    <text evidence="1">The sequence shown here is derived from an EMBL/GenBank/DDBJ whole genome shotgun (WGS) entry which is preliminary data.</text>
</comment>
<organism evidence="1 2">
    <name type="scientific">Cyclostephanos tholiformis</name>
    <dbReference type="NCBI Taxonomy" id="382380"/>
    <lineage>
        <taxon>Eukaryota</taxon>
        <taxon>Sar</taxon>
        <taxon>Stramenopiles</taxon>
        <taxon>Ochrophyta</taxon>
        <taxon>Bacillariophyta</taxon>
        <taxon>Coscinodiscophyceae</taxon>
        <taxon>Thalassiosirophycidae</taxon>
        <taxon>Stephanodiscales</taxon>
        <taxon>Stephanodiscaceae</taxon>
        <taxon>Cyclostephanos</taxon>
    </lineage>
</organism>
<evidence type="ECO:0000313" key="2">
    <source>
        <dbReference type="Proteomes" id="UP001530377"/>
    </source>
</evidence>
<keyword evidence="2" id="KW-1185">Reference proteome</keyword>
<dbReference type="EMBL" id="JALLPB020000143">
    <property type="protein sequence ID" value="KAL3816547.1"/>
    <property type="molecule type" value="Genomic_DNA"/>
</dbReference>
<reference evidence="1 2" key="1">
    <citation type="submission" date="2024-10" db="EMBL/GenBank/DDBJ databases">
        <title>Updated reference genomes for cyclostephanoid diatoms.</title>
        <authorList>
            <person name="Roberts W.R."/>
            <person name="Alverson A.J."/>
        </authorList>
    </citation>
    <scope>NUCLEOTIDE SEQUENCE [LARGE SCALE GENOMIC DNA]</scope>
    <source>
        <strain evidence="1 2">AJA228-03</strain>
    </source>
</reference>
<sequence>MTMHYASSNLNVSRFYAKIHETNETSLRLFERKLGYAMCGYAKCFGEYELECSMDCPDMLTTYIERRWNERWLSTRRMVGGETMASIEDDRGGILDGDDADEIDGGKKRDVIGRRIRRDRHRRIYDTFDCPL</sequence>
<dbReference type="AlphaFoldDB" id="A0ABD3RWI9"/>
<name>A0ABD3RWI9_9STRA</name>
<gene>
    <name evidence="1" type="ORF">ACHAXA_011846</name>
</gene>